<dbReference type="Gene3D" id="3.30.1370.160">
    <property type="match status" value="1"/>
</dbReference>
<dbReference type="Gene3D" id="3.30.70.330">
    <property type="match status" value="1"/>
</dbReference>
<dbReference type="SUPFAM" id="SSF55174">
    <property type="entry name" value="Alpha-L RNA-binding motif"/>
    <property type="match status" value="1"/>
</dbReference>
<gene>
    <name evidence="3" type="ORF">ACFFIX_07075</name>
</gene>
<dbReference type="Gene3D" id="3.10.290.10">
    <property type="entry name" value="RNA-binding S4 domain"/>
    <property type="match status" value="1"/>
</dbReference>
<evidence type="ECO:0000256" key="1">
    <source>
        <dbReference type="PROSITE-ProRule" id="PRU00182"/>
    </source>
</evidence>
<sequence length="258" mass="29869">MNGIYQHFREEERHFIDQVLEWKEDVLTQYGPKLIDFLDPREQEIVQTIIGENTEVRVKFSGGAVDSERKRALFYPEYYVPAPPDYRLAGFEIQYASKFVTIEHREILGSLMAIGLKRAKFGDIRFHDQRIQLIVSEEISDYLTVNFNQVGRSKIALKRINLEQIITLKEELSEQTTTVASLRLDVILAAIYNISRQKVQPLISNGLVKVNWKTVEATSFECREGDTLSVRGFGRSKLVTIEGKTKKDKWRINVTKQK</sequence>
<evidence type="ECO:0000313" key="3">
    <source>
        <dbReference type="EMBL" id="MFC0271212.1"/>
    </source>
</evidence>
<dbReference type="Pfam" id="PF21278">
    <property type="entry name" value="YlmH_1st"/>
    <property type="match status" value="1"/>
</dbReference>
<dbReference type="InterPro" id="IPR048443">
    <property type="entry name" value="RqcP2_N"/>
</dbReference>
<dbReference type="InterPro" id="IPR002942">
    <property type="entry name" value="S4_RNA-bd"/>
</dbReference>
<name>A0ABV6GE37_9BACI</name>
<dbReference type="CDD" id="cd00165">
    <property type="entry name" value="S4"/>
    <property type="match status" value="1"/>
</dbReference>
<dbReference type="PROSITE" id="PS50889">
    <property type="entry name" value="S4"/>
    <property type="match status" value="1"/>
</dbReference>
<dbReference type="InterPro" id="IPR012677">
    <property type="entry name" value="Nucleotide-bd_a/b_plait_sf"/>
</dbReference>
<dbReference type="InterPro" id="IPR040591">
    <property type="entry name" value="RqcP2_RBD"/>
</dbReference>
<dbReference type="Pfam" id="PF01479">
    <property type="entry name" value="S4"/>
    <property type="match status" value="1"/>
</dbReference>
<dbReference type="RefSeq" id="WP_378932013.1">
    <property type="nucleotide sequence ID" value="NZ_JBHLVO010000004.1"/>
</dbReference>
<protein>
    <submittedName>
        <fullName evidence="3">RNA-binding protein</fullName>
    </submittedName>
</protein>
<dbReference type="PANTHER" id="PTHR13633:SF3">
    <property type="entry name" value="MITOCHONDRIAL TRANSCRIPTION RESCUE FACTOR 1"/>
    <property type="match status" value="1"/>
</dbReference>
<dbReference type="EMBL" id="JBHLVO010000004">
    <property type="protein sequence ID" value="MFC0271212.1"/>
    <property type="molecule type" value="Genomic_DNA"/>
</dbReference>
<dbReference type="Pfam" id="PF17774">
    <property type="entry name" value="YlmH_RBD"/>
    <property type="match status" value="1"/>
</dbReference>
<evidence type="ECO:0000313" key="4">
    <source>
        <dbReference type="Proteomes" id="UP001589854"/>
    </source>
</evidence>
<keyword evidence="4" id="KW-1185">Reference proteome</keyword>
<dbReference type="PANTHER" id="PTHR13633">
    <property type="entry name" value="MITOCHONDRIAL TRANSCRIPTION RESCUE FACTOR 1"/>
    <property type="match status" value="1"/>
</dbReference>
<proteinExistence type="predicted"/>
<dbReference type="InterPro" id="IPR036986">
    <property type="entry name" value="S4_RNA-bd_sf"/>
</dbReference>
<dbReference type="SMART" id="SM00363">
    <property type="entry name" value="S4"/>
    <property type="match status" value="1"/>
</dbReference>
<dbReference type="Proteomes" id="UP001589854">
    <property type="component" value="Unassembled WGS sequence"/>
</dbReference>
<reference evidence="3 4" key="1">
    <citation type="submission" date="2024-09" db="EMBL/GenBank/DDBJ databases">
        <authorList>
            <person name="Sun Q."/>
            <person name="Mori K."/>
        </authorList>
    </citation>
    <scope>NUCLEOTIDE SEQUENCE [LARGE SCALE GENOMIC DNA]</scope>
    <source>
        <strain evidence="3 4">CCM 7228</strain>
    </source>
</reference>
<feature type="domain" description="RNA-binding S4" evidence="2">
    <location>
        <begin position="182"/>
        <end position="239"/>
    </location>
</feature>
<keyword evidence="1" id="KW-0694">RNA-binding</keyword>
<organism evidence="3 4">
    <name type="scientific">Metabacillus herbersteinensis</name>
    <dbReference type="NCBI Taxonomy" id="283816"/>
    <lineage>
        <taxon>Bacteria</taxon>
        <taxon>Bacillati</taxon>
        <taxon>Bacillota</taxon>
        <taxon>Bacilli</taxon>
        <taxon>Bacillales</taxon>
        <taxon>Bacillaceae</taxon>
        <taxon>Metabacillus</taxon>
    </lineage>
</organism>
<comment type="caution">
    <text evidence="3">The sequence shown here is derived from an EMBL/GenBank/DDBJ whole genome shotgun (WGS) entry which is preliminary data.</text>
</comment>
<accession>A0ABV6GE37</accession>
<evidence type="ECO:0000259" key="2">
    <source>
        <dbReference type="SMART" id="SM00363"/>
    </source>
</evidence>